<organism evidence="2 3">
    <name type="scientific">Aspergillus pseudonomiae</name>
    <dbReference type="NCBI Taxonomy" id="1506151"/>
    <lineage>
        <taxon>Eukaryota</taxon>
        <taxon>Fungi</taxon>
        <taxon>Dikarya</taxon>
        <taxon>Ascomycota</taxon>
        <taxon>Pezizomycotina</taxon>
        <taxon>Eurotiomycetes</taxon>
        <taxon>Eurotiomycetidae</taxon>
        <taxon>Eurotiales</taxon>
        <taxon>Aspergillaceae</taxon>
        <taxon>Aspergillus</taxon>
        <taxon>Aspergillus subgen. Circumdati</taxon>
    </lineage>
</organism>
<dbReference type="Proteomes" id="UP000325579">
    <property type="component" value="Unassembled WGS sequence"/>
</dbReference>
<sequence length="127" mass="14404">MKSPIYLLTTLLPLVAQLTGATPTADHADYDSLEERAEGFSIGDKQAKQGPCTIERPFQYYKYPCDSSDRVGGARRGEQWQSSCKYKNWYKTKNGWWAKQENKPRNCRVSETLEIRNLNSLPGAIGI</sequence>
<evidence type="ECO:0000313" key="2">
    <source>
        <dbReference type="EMBL" id="KAE8397491.1"/>
    </source>
</evidence>
<dbReference type="AlphaFoldDB" id="A0A5N7CTF5"/>
<dbReference type="OrthoDB" id="4369767at2759"/>
<dbReference type="GeneID" id="43673143"/>
<reference evidence="2 3" key="1">
    <citation type="submission" date="2019-04" db="EMBL/GenBank/DDBJ databases">
        <authorList>
            <consortium name="DOE Joint Genome Institute"/>
            <person name="Mondo S."/>
            <person name="Kjaerbolling I."/>
            <person name="Vesth T."/>
            <person name="Frisvad J.C."/>
            <person name="Nybo J.L."/>
            <person name="Theobald S."/>
            <person name="Kildgaard S."/>
            <person name="Isbrandt T."/>
            <person name="Kuo A."/>
            <person name="Sato A."/>
            <person name="Lyhne E.K."/>
            <person name="Kogle M.E."/>
            <person name="Wiebenga A."/>
            <person name="Kun R.S."/>
            <person name="Lubbers R.J."/>
            <person name="Makela M.R."/>
            <person name="Barry K."/>
            <person name="Chovatia M."/>
            <person name="Clum A."/>
            <person name="Daum C."/>
            <person name="Haridas S."/>
            <person name="He G."/>
            <person name="LaButti K."/>
            <person name="Lipzen A."/>
            <person name="Riley R."/>
            <person name="Salamov A."/>
            <person name="Simmons B.A."/>
            <person name="Magnuson J.K."/>
            <person name="Henrissat B."/>
            <person name="Mortensen U.H."/>
            <person name="Larsen T.O."/>
            <person name="Devries R.P."/>
            <person name="Grigoriev I.V."/>
            <person name="Machida M."/>
            <person name="Baker S.E."/>
            <person name="Andersen M.R."/>
            <person name="Cantor M.N."/>
            <person name="Hua S.X."/>
        </authorList>
    </citation>
    <scope>NUCLEOTIDE SEQUENCE [LARGE SCALE GENOMIC DNA]</scope>
    <source>
        <strain evidence="2 3">CBS 119388</strain>
    </source>
</reference>
<feature type="signal peptide" evidence="1">
    <location>
        <begin position="1"/>
        <end position="20"/>
    </location>
</feature>
<keyword evidence="1" id="KW-0732">Signal</keyword>
<gene>
    <name evidence="2" type="ORF">BDV37DRAFT_289379</name>
</gene>
<protein>
    <submittedName>
        <fullName evidence="2">Uncharacterized protein</fullName>
    </submittedName>
</protein>
<proteinExistence type="predicted"/>
<name>A0A5N7CTF5_9EURO</name>
<evidence type="ECO:0000313" key="3">
    <source>
        <dbReference type="Proteomes" id="UP000325579"/>
    </source>
</evidence>
<accession>A0A5N7CTF5</accession>
<dbReference type="EMBL" id="ML736892">
    <property type="protein sequence ID" value="KAE8397491.1"/>
    <property type="molecule type" value="Genomic_DNA"/>
</dbReference>
<keyword evidence="3" id="KW-1185">Reference proteome</keyword>
<evidence type="ECO:0000256" key="1">
    <source>
        <dbReference type="SAM" id="SignalP"/>
    </source>
</evidence>
<feature type="chain" id="PRO_5024893577" evidence="1">
    <location>
        <begin position="21"/>
        <end position="127"/>
    </location>
</feature>
<dbReference type="RefSeq" id="XP_031934810.1">
    <property type="nucleotide sequence ID" value="XM_032088452.1"/>
</dbReference>